<comment type="function">
    <text evidence="2">Antitoxin component of a type II toxin-antitoxin (TA) system.</text>
</comment>
<dbReference type="Gene3D" id="3.40.1620.10">
    <property type="entry name" value="YefM-like domain"/>
    <property type="match status" value="1"/>
</dbReference>
<dbReference type="InterPro" id="IPR036165">
    <property type="entry name" value="YefM-like_sf"/>
</dbReference>
<dbReference type="NCBIfam" id="TIGR01552">
    <property type="entry name" value="phd_fam"/>
    <property type="match status" value="1"/>
</dbReference>
<evidence type="ECO:0000256" key="2">
    <source>
        <dbReference type="RuleBase" id="RU362080"/>
    </source>
</evidence>
<dbReference type="EMBL" id="JBFSHR010000075">
    <property type="protein sequence ID" value="MEX6430712.1"/>
    <property type="molecule type" value="Genomic_DNA"/>
</dbReference>
<feature type="non-terminal residue" evidence="3">
    <location>
        <position position="69"/>
    </location>
</feature>
<keyword evidence="4" id="KW-1185">Reference proteome</keyword>
<protein>
    <recommendedName>
        <fullName evidence="2">Antitoxin</fullName>
    </recommendedName>
</protein>
<proteinExistence type="inferred from homology"/>
<comment type="caution">
    <text evidence="3">The sequence shown here is derived from an EMBL/GenBank/DDBJ whole genome shotgun (WGS) entry which is preliminary data.</text>
</comment>
<accession>A0ABV3Y561</accession>
<name>A0ABV3Y561_9ACTN</name>
<comment type="similarity">
    <text evidence="1 2">Belongs to the phD/YefM antitoxin family.</text>
</comment>
<evidence type="ECO:0000256" key="1">
    <source>
        <dbReference type="ARBA" id="ARBA00009981"/>
    </source>
</evidence>
<evidence type="ECO:0000313" key="4">
    <source>
        <dbReference type="Proteomes" id="UP001560267"/>
    </source>
</evidence>
<sequence>MTPELQVSVTDARGQLADLVNRVAYTGEQVILTRHRKPVAVLVSVGDAELARGALAEEPSQASRALHVP</sequence>
<dbReference type="Pfam" id="PF02604">
    <property type="entry name" value="PhdYeFM_antitox"/>
    <property type="match status" value="1"/>
</dbReference>
<reference evidence="3 4" key="1">
    <citation type="submission" date="2024-07" db="EMBL/GenBank/DDBJ databases">
        <title>Draft Genome Sequence of Ferrimicrobium acidiphilum Strain YE2023, Isolated from a Pulp of Bioleach Reactor.</title>
        <authorList>
            <person name="Elkina Y.A."/>
            <person name="Bulaeva A.G."/>
            <person name="Beletsky A.V."/>
            <person name="Mardanov A.V."/>
        </authorList>
    </citation>
    <scope>NUCLEOTIDE SEQUENCE [LARGE SCALE GENOMIC DNA]</scope>
    <source>
        <strain evidence="3 4">YE2023</strain>
    </source>
</reference>
<dbReference type="Proteomes" id="UP001560267">
    <property type="component" value="Unassembled WGS sequence"/>
</dbReference>
<organism evidence="3 4">
    <name type="scientific">Ferrimicrobium acidiphilum</name>
    <dbReference type="NCBI Taxonomy" id="121039"/>
    <lineage>
        <taxon>Bacteria</taxon>
        <taxon>Bacillati</taxon>
        <taxon>Actinomycetota</taxon>
        <taxon>Acidimicrobiia</taxon>
        <taxon>Acidimicrobiales</taxon>
        <taxon>Acidimicrobiaceae</taxon>
        <taxon>Ferrimicrobium</taxon>
    </lineage>
</organism>
<gene>
    <name evidence="3" type="ORF">AB6A68_12840</name>
</gene>
<evidence type="ECO:0000313" key="3">
    <source>
        <dbReference type="EMBL" id="MEX6430712.1"/>
    </source>
</evidence>
<dbReference type="InterPro" id="IPR006442">
    <property type="entry name" value="Antitoxin_Phd/YefM"/>
</dbReference>
<dbReference type="SUPFAM" id="SSF143120">
    <property type="entry name" value="YefM-like"/>
    <property type="match status" value="1"/>
</dbReference>